<gene>
    <name evidence="2" type="ordered locus">Sthe_0625</name>
</gene>
<evidence type="ECO:0000313" key="2">
    <source>
        <dbReference type="EMBL" id="ACZ38062.1"/>
    </source>
</evidence>
<reference evidence="2 3" key="2">
    <citation type="journal article" date="2010" name="Stand. Genomic Sci.">
        <title>Complete genome sequence of Desulfohalobium retbaense type strain (HR(100)).</title>
        <authorList>
            <person name="Spring S."/>
            <person name="Nolan M."/>
            <person name="Lapidus A."/>
            <person name="Glavina Del Rio T."/>
            <person name="Copeland A."/>
            <person name="Tice H."/>
            <person name="Cheng J.F."/>
            <person name="Lucas S."/>
            <person name="Land M."/>
            <person name="Chen F."/>
            <person name="Bruce D."/>
            <person name="Goodwin L."/>
            <person name="Pitluck S."/>
            <person name="Ivanova N."/>
            <person name="Mavromatis K."/>
            <person name="Mikhailova N."/>
            <person name="Pati A."/>
            <person name="Chen A."/>
            <person name="Palaniappan K."/>
            <person name="Hauser L."/>
            <person name="Chang Y.J."/>
            <person name="Jeffries C.D."/>
            <person name="Munk C."/>
            <person name="Kiss H."/>
            <person name="Chain P."/>
            <person name="Han C."/>
            <person name="Brettin T."/>
            <person name="Detter J.C."/>
            <person name="Schuler E."/>
            <person name="Goker M."/>
            <person name="Rohde M."/>
            <person name="Bristow J."/>
            <person name="Eisen J.A."/>
            <person name="Markowitz V."/>
            <person name="Hugenholtz P."/>
            <person name="Kyrpides N.C."/>
            <person name="Klenk H.P."/>
        </authorList>
    </citation>
    <scope>NUCLEOTIDE SEQUENCE [LARGE SCALE GENOMIC DNA]</scope>
    <source>
        <strain evidence="3">ATCC 49802 / DSM 20745 / S 6022</strain>
    </source>
</reference>
<dbReference type="InterPro" id="IPR006675">
    <property type="entry name" value="HDIG_dom"/>
</dbReference>
<reference evidence="3" key="1">
    <citation type="submission" date="2009-11" db="EMBL/GenBank/DDBJ databases">
        <title>The complete chromosome 1 of Sphaerobacter thermophilus DSM 20745.</title>
        <authorList>
            <person name="Lucas S."/>
            <person name="Copeland A."/>
            <person name="Lapidus A."/>
            <person name="Glavina del Rio T."/>
            <person name="Dalin E."/>
            <person name="Tice H."/>
            <person name="Bruce D."/>
            <person name="Goodwin L."/>
            <person name="Pitluck S."/>
            <person name="Kyrpides N."/>
            <person name="Mavromatis K."/>
            <person name="Ivanova N."/>
            <person name="Mikhailova N."/>
            <person name="LaButti K.M."/>
            <person name="Clum A."/>
            <person name="Sun H.I."/>
            <person name="Brettin T."/>
            <person name="Detter J.C."/>
            <person name="Han C."/>
            <person name="Larimer F."/>
            <person name="Land M."/>
            <person name="Hauser L."/>
            <person name="Markowitz V."/>
            <person name="Cheng J.F."/>
            <person name="Hugenholtz P."/>
            <person name="Woyke T."/>
            <person name="Wu D."/>
            <person name="Steenblock K."/>
            <person name="Schneider S."/>
            <person name="Pukall R."/>
            <person name="Goeker M."/>
            <person name="Klenk H.P."/>
            <person name="Eisen J.A."/>
        </authorList>
    </citation>
    <scope>NUCLEOTIDE SEQUENCE [LARGE SCALE GENOMIC DNA]</scope>
    <source>
        <strain evidence="3">ATCC 49802 / DSM 20745 / S 6022</strain>
    </source>
</reference>
<name>D1C1E5_SPHTD</name>
<evidence type="ECO:0000259" key="1">
    <source>
        <dbReference type="Pfam" id="PF01966"/>
    </source>
</evidence>
<dbReference type="NCBIfam" id="TIGR00277">
    <property type="entry name" value="HDIG"/>
    <property type="match status" value="1"/>
</dbReference>
<protein>
    <submittedName>
        <fullName evidence="2">Metal dependent phosphohydrolase</fullName>
    </submittedName>
</protein>
<dbReference type="eggNOG" id="COG2316">
    <property type="taxonomic scope" value="Bacteria"/>
</dbReference>
<dbReference type="OrthoDB" id="9801160at2"/>
<dbReference type="EMBL" id="CP001823">
    <property type="protein sequence ID" value="ACZ38062.1"/>
    <property type="molecule type" value="Genomic_DNA"/>
</dbReference>
<dbReference type="SUPFAM" id="SSF109604">
    <property type="entry name" value="HD-domain/PDEase-like"/>
    <property type="match status" value="1"/>
</dbReference>
<dbReference type="PANTHER" id="PTHR38659:SF2">
    <property type="entry name" value="HDIG DOMAIN PROTEIN"/>
    <property type="match status" value="1"/>
</dbReference>
<dbReference type="STRING" id="479434.Sthe_0625"/>
<dbReference type="Proteomes" id="UP000002027">
    <property type="component" value="Chromosome 1"/>
</dbReference>
<dbReference type="RefSeq" id="WP_012871109.1">
    <property type="nucleotide sequence ID" value="NC_013523.1"/>
</dbReference>
<evidence type="ECO:0000313" key="3">
    <source>
        <dbReference type="Proteomes" id="UP000002027"/>
    </source>
</evidence>
<dbReference type="Gene3D" id="1.10.3210.10">
    <property type="entry name" value="Hypothetical protein af1432"/>
    <property type="match status" value="1"/>
</dbReference>
<dbReference type="PANTHER" id="PTHR38659">
    <property type="entry name" value="METAL-DEPENDENT PHOSPHOHYDROLASE"/>
    <property type="match status" value="1"/>
</dbReference>
<dbReference type="CDD" id="cd00077">
    <property type="entry name" value="HDc"/>
    <property type="match status" value="1"/>
</dbReference>
<dbReference type="KEGG" id="sti:Sthe_0625"/>
<accession>D1C1E5</accession>
<sequence>MDRAEAWQLVTEYTTQPHLLRHMLAVEAAMRAYAERFGEDPDLWGLVGLLHDFDYERYPDISVEGHPVVGAKILRERGCSEEVVRAILSHAEDITGVKPESLMERTLVAVDELTGFLVAVALVRPTKSILDVEVKSVRKKWKVKEFAAAVNRQQIEEAAAAINMPLDEHIQVVLDAMKANAEALGLERKVA</sequence>
<dbReference type="HOGENOM" id="CLU_090635_1_1_0"/>
<dbReference type="Pfam" id="PF01966">
    <property type="entry name" value="HD"/>
    <property type="match status" value="1"/>
</dbReference>
<feature type="domain" description="HD" evidence="1">
    <location>
        <begin position="20"/>
        <end position="110"/>
    </location>
</feature>
<proteinExistence type="predicted"/>
<keyword evidence="2" id="KW-0378">Hydrolase</keyword>
<dbReference type="InterPro" id="IPR006674">
    <property type="entry name" value="HD_domain"/>
</dbReference>
<organism evidence="2 3">
    <name type="scientific">Sphaerobacter thermophilus (strain ATCC 49802 / DSM 20745 / KCCM 41009 / NCIMB 13125 / S 6022)</name>
    <dbReference type="NCBI Taxonomy" id="479434"/>
    <lineage>
        <taxon>Bacteria</taxon>
        <taxon>Pseudomonadati</taxon>
        <taxon>Thermomicrobiota</taxon>
        <taxon>Thermomicrobia</taxon>
        <taxon>Sphaerobacterales</taxon>
        <taxon>Sphaerobacterineae</taxon>
        <taxon>Sphaerobacteraceae</taxon>
        <taxon>Sphaerobacter</taxon>
    </lineage>
</organism>
<dbReference type="InParanoid" id="D1C1E5"/>
<dbReference type="AlphaFoldDB" id="D1C1E5"/>
<keyword evidence="3" id="KW-1185">Reference proteome</keyword>
<dbReference type="InterPro" id="IPR003607">
    <property type="entry name" value="HD/PDEase_dom"/>
</dbReference>
<dbReference type="GO" id="GO:0016787">
    <property type="term" value="F:hydrolase activity"/>
    <property type="evidence" value="ECO:0007669"/>
    <property type="project" value="UniProtKB-KW"/>
</dbReference>